<evidence type="ECO:0000256" key="1">
    <source>
        <dbReference type="SAM" id="MobiDB-lite"/>
    </source>
</evidence>
<protein>
    <submittedName>
        <fullName evidence="2">Uncharacterized protein</fullName>
    </submittedName>
</protein>
<gene>
    <name evidence="2" type="ORF">TCIL3000_10_7590</name>
</gene>
<feature type="compositionally biased region" description="Polar residues" evidence="1">
    <location>
        <begin position="598"/>
        <end position="608"/>
    </location>
</feature>
<accession>G0UX67</accession>
<feature type="compositionally biased region" description="Basic and acidic residues" evidence="1">
    <location>
        <begin position="494"/>
        <end position="505"/>
    </location>
</feature>
<dbReference type="AlphaFoldDB" id="G0UX67"/>
<reference evidence="2" key="1">
    <citation type="journal article" date="2012" name="Proc. Natl. Acad. Sci. U.S.A.">
        <title>Antigenic diversity is generated by distinct evolutionary mechanisms in African trypanosome species.</title>
        <authorList>
            <person name="Jackson A.P."/>
            <person name="Berry A."/>
            <person name="Aslett M."/>
            <person name="Allison H.C."/>
            <person name="Burton P."/>
            <person name="Vavrova-Anderson J."/>
            <person name="Brown R."/>
            <person name="Browne H."/>
            <person name="Corton N."/>
            <person name="Hauser H."/>
            <person name="Gamble J."/>
            <person name="Gilderthorp R."/>
            <person name="Marcello L."/>
            <person name="McQuillan J."/>
            <person name="Otto T.D."/>
            <person name="Quail M.A."/>
            <person name="Sanders M.J."/>
            <person name="van Tonder A."/>
            <person name="Ginger M.L."/>
            <person name="Field M.C."/>
            <person name="Barry J.D."/>
            <person name="Hertz-Fowler C."/>
            <person name="Berriman M."/>
        </authorList>
    </citation>
    <scope>NUCLEOTIDE SEQUENCE</scope>
    <source>
        <strain evidence="2">IL3000</strain>
    </source>
</reference>
<name>G0UX67_TRYCI</name>
<organism evidence="2">
    <name type="scientific">Trypanosoma congolense (strain IL3000)</name>
    <dbReference type="NCBI Taxonomy" id="1068625"/>
    <lineage>
        <taxon>Eukaryota</taxon>
        <taxon>Discoba</taxon>
        <taxon>Euglenozoa</taxon>
        <taxon>Kinetoplastea</taxon>
        <taxon>Metakinetoplastina</taxon>
        <taxon>Trypanosomatida</taxon>
        <taxon>Trypanosomatidae</taxon>
        <taxon>Trypanosoma</taxon>
        <taxon>Nannomonas</taxon>
    </lineage>
</organism>
<dbReference type="EMBL" id="HE575323">
    <property type="protein sequence ID" value="CCC93984.1"/>
    <property type="molecule type" value="Genomic_DNA"/>
</dbReference>
<feature type="region of interest" description="Disordered" evidence="1">
    <location>
        <begin position="466"/>
        <end position="548"/>
    </location>
</feature>
<sequence length="758" mass="82680">MTLISLNFTLYRFVCDKVTFSDLFAVDAESRRFPDNSPFYCCWAIVPRQRAVTTVRAAEWSGCTPASYFRSHGNEIVLTLNNATGNIDIEGSGNVITFNVRPYSNSNEPISVVAKGTLDPRPYAGKPSKNYAIKLRDVSGRTIGKLLFALEVREDMKYVMGTPLRMRELSGASVESLNNVQIASGSLTAVEGGTGCYKAQGNNSVIDDKNRGYRSRKEPYPRQEDWPIITEASNSDVLEGMPAHVFNSLRAPNSTSAVNEHASHKYVRLDLWIERIVVKGEVDGQDNPVPFLVGAAYHLKVRFGGGVSTTRHVECGDPNKLVYKDHMTFIEDVCSTDKLRFSLWENSKQVAGFSLRPSKFRVDVGMQKDYAIPFRYYPTRQSALLELSVQRTGEQGIDDLGGLLDSLQGAQGTPYGGLKYLDEQINPRKPGGRGAAGSNELESSAVDVVAAPSLSRCNPNTVDLERHVTQQPDAKNPVAPPARASGMKGNYEGLSRESDPQEKQKGAKNGLSAMPPSSEVRQAPTHKGANTLSKATRPLASGSQSTPIGLISSAKHHSLLRRMTSEETVSATAIRQYPGNEPPLSNKNILRSIETQRSASPLHGSNGSEGDAANRRAAGENGPLNGPVGLQGNEEVSHRLRVPLASSASKRGANEPDERERMADALLQRMNCRPGMSTTLMEEWMEWRHTCLSARTSRSGSENDTYCRDDSIGSAELRSHAASPKPTRLLSEAADLRPFTPVFTCGSEAGGRPPIPQR</sequence>
<dbReference type="VEuPathDB" id="TriTrypDB:TcIL3000_10_7590"/>
<feature type="region of interest" description="Disordered" evidence="1">
    <location>
        <begin position="598"/>
        <end position="631"/>
    </location>
</feature>
<evidence type="ECO:0000313" key="2">
    <source>
        <dbReference type="EMBL" id="CCC93984.1"/>
    </source>
</evidence>
<proteinExistence type="predicted"/>
<feature type="region of interest" description="Disordered" evidence="1">
    <location>
        <begin position="640"/>
        <end position="659"/>
    </location>
</feature>